<evidence type="ECO:0000256" key="1">
    <source>
        <dbReference type="ARBA" id="ARBA00001933"/>
    </source>
</evidence>
<dbReference type="EMBL" id="JACOOR010000008">
    <property type="protein sequence ID" value="MBC5660727.1"/>
    <property type="molecule type" value="Genomic_DNA"/>
</dbReference>
<name>A0A923RMV5_9FIRM</name>
<accession>A0A923RMV5</accession>
<evidence type="ECO:0000256" key="5">
    <source>
        <dbReference type="ARBA" id="ARBA00023239"/>
    </source>
</evidence>
<dbReference type="Pfam" id="PF01276">
    <property type="entry name" value="OKR_DC_1"/>
    <property type="match status" value="1"/>
</dbReference>
<dbReference type="Gene3D" id="3.40.640.10">
    <property type="entry name" value="Type I PLP-dependent aspartate aminotransferase-like (Major domain)"/>
    <property type="match status" value="1"/>
</dbReference>
<dbReference type="InterPro" id="IPR008286">
    <property type="entry name" value="Prn/Lys/Arg_de-COase_C"/>
</dbReference>
<evidence type="ECO:0000259" key="7">
    <source>
        <dbReference type="Pfam" id="PF03711"/>
    </source>
</evidence>
<organism evidence="8 9">
    <name type="scientific">Anaerosacchariphilus hominis</name>
    <dbReference type="NCBI Taxonomy" id="2763017"/>
    <lineage>
        <taxon>Bacteria</taxon>
        <taxon>Bacillati</taxon>
        <taxon>Bacillota</taxon>
        <taxon>Clostridia</taxon>
        <taxon>Lachnospirales</taxon>
        <taxon>Lachnospiraceae</taxon>
        <taxon>Anaerosacchariphilus</taxon>
    </lineage>
</organism>
<evidence type="ECO:0000259" key="6">
    <source>
        <dbReference type="Pfam" id="PF01276"/>
    </source>
</evidence>
<evidence type="ECO:0000256" key="4">
    <source>
        <dbReference type="ARBA" id="ARBA00022898"/>
    </source>
</evidence>
<dbReference type="InterPro" id="IPR000310">
    <property type="entry name" value="Orn/Lys/Arg_deCO2ase_major_dom"/>
</dbReference>
<keyword evidence="4" id="KW-0663">Pyridoxal phosphate</keyword>
<feature type="domain" description="Orn/Lys/Arg decarboxylases family 1 pyridoxal-P attachment site" evidence="6">
    <location>
        <begin position="16"/>
        <end position="300"/>
    </location>
</feature>
<keyword evidence="8" id="KW-0032">Aminotransferase</keyword>
<evidence type="ECO:0000313" key="9">
    <source>
        <dbReference type="Proteomes" id="UP000649345"/>
    </source>
</evidence>
<comment type="cofactor">
    <cofactor evidence="1">
        <name>pyridoxal 5'-phosphate</name>
        <dbReference type="ChEBI" id="CHEBI:597326"/>
    </cofactor>
</comment>
<dbReference type="RefSeq" id="WP_186872560.1">
    <property type="nucleotide sequence ID" value="NZ_JACOOR010000008.1"/>
</dbReference>
<protein>
    <submittedName>
        <fullName evidence="8">Aminotransferase class I/II-fold pyridoxal phosphate-dependent enzyme</fullName>
    </submittedName>
</protein>
<comment type="caution">
    <text evidence="8">The sequence shown here is derived from an EMBL/GenBank/DDBJ whole genome shotgun (WGS) entry which is preliminary data.</text>
</comment>
<evidence type="ECO:0000313" key="8">
    <source>
        <dbReference type="EMBL" id="MBC5660727.1"/>
    </source>
</evidence>
<keyword evidence="9" id="KW-1185">Reference proteome</keyword>
<dbReference type="InterPro" id="IPR015424">
    <property type="entry name" value="PyrdxlP-dep_Trfase"/>
</dbReference>
<dbReference type="AlphaFoldDB" id="A0A923RMV5"/>
<keyword evidence="5" id="KW-0456">Lyase</keyword>
<keyword evidence="8" id="KW-0808">Transferase</keyword>
<dbReference type="SUPFAM" id="SSF53383">
    <property type="entry name" value="PLP-dependent transferases"/>
    <property type="match status" value="1"/>
</dbReference>
<dbReference type="GO" id="GO:0008483">
    <property type="term" value="F:transaminase activity"/>
    <property type="evidence" value="ECO:0007669"/>
    <property type="project" value="UniProtKB-KW"/>
</dbReference>
<dbReference type="Pfam" id="PF03711">
    <property type="entry name" value="OKR_DC_1_C"/>
    <property type="match status" value="1"/>
</dbReference>
<dbReference type="GO" id="GO:0016831">
    <property type="term" value="F:carboxy-lyase activity"/>
    <property type="evidence" value="ECO:0007669"/>
    <property type="project" value="UniProtKB-KW"/>
</dbReference>
<dbReference type="InterPro" id="IPR015421">
    <property type="entry name" value="PyrdxlP-dep_Trfase_major"/>
</dbReference>
<reference evidence="8" key="1">
    <citation type="submission" date="2020-08" db="EMBL/GenBank/DDBJ databases">
        <title>Genome public.</title>
        <authorList>
            <person name="Liu C."/>
            <person name="Sun Q."/>
        </authorList>
    </citation>
    <scope>NUCLEOTIDE SEQUENCE</scope>
    <source>
        <strain evidence="8">NSJ-68</strain>
    </source>
</reference>
<dbReference type="InterPro" id="IPR052357">
    <property type="entry name" value="Orn_Lys_Arg_decarboxylase-I"/>
</dbReference>
<feature type="domain" description="Orn/Lys/Arg decarboxylase C-terminal" evidence="7">
    <location>
        <begin position="430"/>
        <end position="477"/>
    </location>
</feature>
<keyword evidence="3" id="KW-0210">Decarboxylase</keyword>
<evidence type="ECO:0000256" key="2">
    <source>
        <dbReference type="ARBA" id="ARBA00010671"/>
    </source>
</evidence>
<sequence>MDINQKKTVTTEFGGPLYRSLKKYGDSDYYAFHMPGHKRQLGLFENPYQIDITEIDGFDDLHHPEADGILVRAEERAAKVYGAEETHFLVNGSTAGILSAVSGCTSRGGKILMARNCHRSVYHGVELRALHPVYLYPQQIEKLGINGAILPENVEKALEKERDIQAVIITSPTYDGVCSDVRNIAEICHRFEKPLLVDQAHGAHFPFSEYFPEDALRAGADVVIHSVHKTLPSMTQTALLHLQGSLANREQVRRYLSVYQSSSPSYVLMASIDACMELLEQDGKELFAEHERELRVFRESCRELKLLYLAGTDSENGGKWQEKRKQTEFGPGADFDRSKILISTGRAGISGGRLSELLRERYHLQMEMSGPDYVVAIAGIADTKEGFDRLRDALLELDQELAEGRKIIEKTETEKRNFGGYRLPGLPLRLAPGEAWERESTLCALEDSVDRTAGTYVYLYPPGIPVLTPGEQVTRELTEELRDWMEQGFQVHGLESHGGSRALLRVLREE</sequence>
<dbReference type="Gene3D" id="3.90.105.10">
    <property type="entry name" value="Molybdopterin biosynthesis moea protein, domain 2"/>
    <property type="match status" value="1"/>
</dbReference>
<gene>
    <name evidence="8" type="ORF">H8S44_13250</name>
</gene>
<comment type="similarity">
    <text evidence="2">Belongs to the Orn/Lys/Arg decarboxylase class-I family.</text>
</comment>
<evidence type="ECO:0000256" key="3">
    <source>
        <dbReference type="ARBA" id="ARBA00022793"/>
    </source>
</evidence>
<dbReference type="Proteomes" id="UP000649345">
    <property type="component" value="Unassembled WGS sequence"/>
</dbReference>
<proteinExistence type="inferred from homology"/>
<dbReference type="PANTHER" id="PTHR43277">
    <property type="entry name" value="ARGININE DECARBOXYLASE"/>
    <property type="match status" value="1"/>
</dbReference>
<dbReference type="PANTHER" id="PTHR43277:SF4">
    <property type="entry name" value="ARGININE DECARBOXYLASE"/>
    <property type="match status" value="1"/>
</dbReference>